<name>L1IG19_GUITC</name>
<reference evidence="2" key="3">
    <citation type="submission" date="2015-06" db="UniProtKB">
        <authorList>
            <consortium name="EnsemblProtists"/>
        </authorList>
    </citation>
    <scope>IDENTIFICATION</scope>
</reference>
<evidence type="ECO:0000313" key="1">
    <source>
        <dbReference type="EMBL" id="EKX35193.1"/>
    </source>
</evidence>
<organism evidence="1">
    <name type="scientific">Guillardia theta (strain CCMP2712)</name>
    <name type="common">Cryptophyte</name>
    <dbReference type="NCBI Taxonomy" id="905079"/>
    <lineage>
        <taxon>Eukaryota</taxon>
        <taxon>Cryptophyceae</taxon>
        <taxon>Pyrenomonadales</taxon>
        <taxon>Geminigeraceae</taxon>
        <taxon>Guillardia</taxon>
    </lineage>
</organism>
<accession>L1IG19</accession>
<dbReference type="RefSeq" id="XP_005822173.1">
    <property type="nucleotide sequence ID" value="XM_005822116.1"/>
</dbReference>
<reference evidence="1 3" key="1">
    <citation type="journal article" date="2012" name="Nature">
        <title>Algal genomes reveal evolutionary mosaicism and the fate of nucleomorphs.</title>
        <authorList>
            <consortium name="DOE Joint Genome Institute"/>
            <person name="Curtis B.A."/>
            <person name="Tanifuji G."/>
            <person name="Burki F."/>
            <person name="Gruber A."/>
            <person name="Irimia M."/>
            <person name="Maruyama S."/>
            <person name="Arias M.C."/>
            <person name="Ball S.G."/>
            <person name="Gile G.H."/>
            <person name="Hirakawa Y."/>
            <person name="Hopkins J.F."/>
            <person name="Kuo A."/>
            <person name="Rensing S.A."/>
            <person name="Schmutz J."/>
            <person name="Symeonidi A."/>
            <person name="Elias M."/>
            <person name="Eveleigh R.J."/>
            <person name="Herman E.K."/>
            <person name="Klute M.J."/>
            <person name="Nakayama T."/>
            <person name="Obornik M."/>
            <person name="Reyes-Prieto A."/>
            <person name="Armbrust E.V."/>
            <person name="Aves S.J."/>
            <person name="Beiko R.G."/>
            <person name="Coutinho P."/>
            <person name="Dacks J.B."/>
            <person name="Durnford D.G."/>
            <person name="Fast N.M."/>
            <person name="Green B.R."/>
            <person name="Grisdale C.J."/>
            <person name="Hempel F."/>
            <person name="Henrissat B."/>
            <person name="Hoppner M.P."/>
            <person name="Ishida K."/>
            <person name="Kim E."/>
            <person name="Koreny L."/>
            <person name="Kroth P.G."/>
            <person name="Liu Y."/>
            <person name="Malik S.B."/>
            <person name="Maier U.G."/>
            <person name="McRose D."/>
            <person name="Mock T."/>
            <person name="Neilson J.A."/>
            <person name="Onodera N.T."/>
            <person name="Poole A.M."/>
            <person name="Pritham E.J."/>
            <person name="Richards T.A."/>
            <person name="Rocap G."/>
            <person name="Roy S.W."/>
            <person name="Sarai C."/>
            <person name="Schaack S."/>
            <person name="Shirato S."/>
            <person name="Slamovits C.H."/>
            <person name="Spencer D.F."/>
            <person name="Suzuki S."/>
            <person name="Worden A.Z."/>
            <person name="Zauner S."/>
            <person name="Barry K."/>
            <person name="Bell C."/>
            <person name="Bharti A.K."/>
            <person name="Crow J.A."/>
            <person name="Grimwood J."/>
            <person name="Kramer R."/>
            <person name="Lindquist E."/>
            <person name="Lucas S."/>
            <person name="Salamov A."/>
            <person name="McFadden G.I."/>
            <person name="Lane C.E."/>
            <person name="Keeling P.J."/>
            <person name="Gray M.W."/>
            <person name="Grigoriev I.V."/>
            <person name="Archibald J.M."/>
        </authorList>
    </citation>
    <scope>NUCLEOTIDE SEQUENCE</scope>
    <source>
        <strain evidence="1 3">CCMP2712</strain>
    </source>
</reference>
<dbReference type="GeneID" id="17291945"/>
<gene>
    <name evidence="1" type="ORF">GUITHDRAFT_146690</name>
</gene>
<dbReference type="EMBL" id="JH993095">
    <property type="protein sequence ID" value="EKX35193.1"/>
    <property type="molecule type" value="Genomic_DNA"/>
</dbReference>
<evidence type="ECO:0000313" key="3">
    <source>
        <dbReference type="Proteomes" id="UP000011087"/>
    </source>
</evidence>
<dbReference type="Proteomes" id="UP000011087">
    <property type="component" value="Unassembled WGS sequence"/>
</dbReference>
<dbReference type="PaxDb" id="55529-EKX35193"/>
<evidence type="ECO:0000313" key="2">
    <source>
        <dbReference type="EnsemblProtists" id="EKX35193"/>
    </source>
</evidence>
<sequence>MQDAGVYDRYPKDWDMTIPSMGKWLDTKVSERLEGAFHKVLGPFREYRVVALTEFHNQQHAEEWRIYIQSLRGLYEKAMRMKINPAVNLHSNLSQYNLPSWMQQTGVFSSNNLNDYGLPNTTWFEGYNIGGSGAVGIDVIALEVRHAQAYKPDQRCPCTNILFCIQTLGVKELSNNSRKRMSYILQSSGTFATDSIHKNFKNFENSSICETVNHVIESGTGHDFNIIEAKDLHTLIKSTVHSGGSNGNLTPLKMISSNEMKVSLPPPSGKSLSCDKQHLKQIMTPYNSLFDTLDELKNAVIDHISKIKEDWSKSGKNKMGSNLQNEGEVNIESKIPETLISGAMFTKLYSLATSKNGEGKDWDVKSQYGTYRLSAKAIAKMSTSTELDWSQHIENVKSWSRSLGKKGIDLVRHKMIAKNSKGDTYVIDNLYLPYSPEPNHSLAVISVDMGNLAGASSKKDVEDDSNLYSVFLSVPTEMFHKLHGSFRYELVRMHAPKVVEALGDVCNTHIRSQVYKGVLKMRPDSKMTESAKKLTAQQKGKWIKSASLLREYQKALETEMTEEERKLSNRFIDKALQTMSQKIKCIEGDMFKNISRGNYEIGSINSKYDMKFNFSHKVGDANASSYLQKELDLGLGNVWSLKSHCFIVY</sequence>
<reference evidence="3" key="2">
    <citation type="submission" date="2012-11" db="EMBL/GenBank/DDBJ databases">
        <authorList>
            <person name="Kuo A."/>
            <person name="Curtis B.A."/>
            <person name="Tanifuji G."/>
            <person name="Burki F."/>
            <person name="Gruber A."/>
            <person name="Irimia M."/>
            <person name="Maruyama S."/>
            <person name="Arias M.C."/>
            <person name="Ball S.G."/>
            <person name="Gile G.H."/>
            <person name="Hirakawa Y."/>
            <person name="Hopkins J.F."/>
            <person name="Rensing S.A."/>
            <person name="Schmutz J."/>
            <person name="Symeonidi A."/>
            <person name="Elias M."/>
            <person name="Eveleigh R.J."/>
            <person name="Herman E.K."/>
            <person name="Klute M.J."/>
            <person name="Nakayama T."/>
            <person name="Obornik M."/>
            <person name="Reyes-Prieto A."/>
            <person name="Armbrust E.V."/>
            <person name="Aves S.J."/>
            <person name="Beiko R.G."/>
            <person name="Coutinho P."/>
            <person name="Dacks J.B."/>
            <person name="Durnford D.G."/>
            <person name="Fast N.M."/>
            <person name="Green B.R."/>
            <person name="Grisdale C."/>
            <person name="Hempe F."/>
            <person name="Henrissat B."/>
            <person name="Hoppner M.P."/>
            <person name="Ishida K.-I."/>
            <person name="Kim E."/>
            <person name="Koreny L."/>
            <person name="Kroth P.G."/>
            <person name="Liu Y."/>
            <person name="Malik S.-B."/>
            <person name="Maier U.G."/>
            <person name="McRose D."/>
            <person name="Mock T."/>
            <person name="Neilson J.A."/>
            <person name="Onodera N.T."/>
            <person name="Poole A.M."/>
            <person name="Pritham E.J."/>
            <person name="Richards T.A."/>
            <person name="Rocap G."/>
            <person name="Roy S.W."/>
            <person name="Sarai C."/>
            <person name="Schaack S."/>
            <person name="Shirato S."/>
            <person name="Slamovits C.H."/>
            <person name="Spencer D.F."/>
            <person name="Suzuki S."/>
            <person name="Worden A.Z."/>
            <person name="Zauner S."/>
            <person name="Barry K."/>
            <person name="Bell C."/>
            <person name="Bharti A.K."/>
            <person name="Crow J.A."/>
            <person name="Grimwood J."/>
            <person name="Kramer R."/>
            <person name="Lindquist E."/>
            <person name="Lucas S."/>
            <person name="Salamov A."/>
            <person name="McFadden G.I."/>
            <person name="Lane C.E."/>
            <person name="Keeling P.J."/>
            <person name="Gray M.W."/>
            <person name="Grigoriev I.V."/>
            <person name="Archibald J.M."/>
        </authorList>
    </citation>
    <scope>NUCLEOTIDE SEQUENCE</scope>
    <source>
        <strain evidence="3">CCMP2712</strain>
    </source>
</reference>
<dbReference type="HOGENOM" id="CLU_422405_0_0_1"/>
<dbReference type="KEGG" id="gtt:GUITHDRAFT_146690"/>
<dbReference type="EnsemblProtists" id="EKX35193">
    <property type="protein sequence ID" value="EKX35193"/>
    <property type="gene ID" value="GUITHDRAFT_146690"/>
</dbReference>
<keyword evidence="3" id="KW-1185">Reference proteome</keyword>
<dbReference type="AlphaFoldDB" id="L1IG19"/>
<protein>
    <submittedName>
        <fullName evidence="1 2">Uncharacterized protein</fullName>
    </submittedName>
</protein>
<proteinExistence type="predicted"/>